<dbReference type="PANTHER" id="PTHR47926:SF347">
    <property type="entry name" value="PENTATRICOPEPTIDE REPEAT-CONTAINING PROTEIN"/>
    <property type="match status" value="1"/>
</dbReference>
<sequence>HAGLVNEGWQYFDIMSRDYSITPRMEHYACMVDLLGRAGQLNEAYNFIQNMPLEPDAGVWGALLGACRKFHNNIKLGKCVQIAFLS</sequence>
<evidence type="ECO:0008006" key="3">
    <source>
        <dbReference type="Google" id="ProtNLM"/>
    </source>
</evidence>
<keyword evidence="2" id="KW-1185">Reference proteome</keyword>
<dbReference type="AlphaFoldDB" id="A0AA38C7B5"/>
<dbReference type="PANTHER" id="PTHR47926">
    <property type="entry name" value="PENTATRICOPEPTIDE REPEAT-CONTAINING PROTEIN"/>
    <property type="match status" value="1"/>
</dbReference>
<organism evidence="1 2">
    <name type="scientific">Taxus chinensis</name>
    <name type="common">Chinese yew</name>
    <name type="synonym">Taxus wallichiana var. chinensis</name>
    <dbReference type="NCBI Taxonomy" id="29808"/>
    <lineage>
        <taxon>Eukaryota</taxon>
        <taxon>Viridiplantae</taxon>
        <taxon>Streptophyta</taxon>
        <taxon>Embryophyta</taxon>
        <taxon>Tracheophyta</taxon>
        <taxon>Spermatophyta</taxon>
        <taxon>Pinopsida</taxon>
        <taxon>Pinidae</taxon>
        <taxon>Conifers II</taxon>
        <taxon>Cupressales</taxon>
        <taxon>Taxaceae</taxon>
        <taxon>Taxus</taxon>
    </lineage>
</organism>
<dbReference type="OMA" id="VECMETW"/>
<name>A0AA38C7B5_TAXCH</name>
<dbReference type="GO" id="GO:0009451">
    <property type="term" value="P:RNA modification"/>
    <property type="evidence" value="ECO:0007669"/>
    <property type="project" value="InterPro"/>
</dbReference>
<dbReference type="InterPro" id="IPR046960">
    <property type="entry name" value="PPR_At4g14850-like_plant"/>
</dbReference>
<dbReference type="Proteomes" id="UP000824469">
    <property type="component" value="Unassembled WGS sequence"/>
</dbReference>
<dbReference type="Gene3D" id="1.25.40.10">
    <property type="entry name" value="Tetratricopeptide repeat domain"/>
    <property type="match status" value="1"/>
</dbReference>
<evidence type="ECO:0000313" key="2">
    <source>
        <dbReference type="Proteomes" id="UP000824469"/>
    </source>
</evidence>
<accession>A0AA38C7B5</accession>
<feature type="non-terminal residue" evidence="1">
    <location>
        <position position="1"/>
    </location>
</feature>
<gene>
    <name evidence="1" type="ORF">KI387_042614</name>
</gene>
<proteinExistence type="predicted"/>
<protein>
    <recommendedName>
        <fullName evidence="3">Pentatricopeptide repeat-containing protein</fullName>
    </recommendedName>
</protein>
<dbReference type="InterPro" id="IPR011990">
    <property type="entry name" value="TPR-like_helical_dom_sf"/>
</dbReference>
<evidence type="ECO:0000313" key="1">
    <source>
        <dbReference type="EMBL" id="KAH9292199.1"/>
    </source>
</evidence>
<dbReference type="EMBL" id="JAHRHJ020003230">
    <property type="protein sequence ID" value="KAH9292199.1"/>
    <property type="molecule type" value="Genomic_DNA"/>
</dbReference>
<reference evidence="1 2" key="1">
    <citation type="journal article" date="2021" name="Nat. Plants">
        <title>The Taxus genome provides insights into paclitaxel biosynthesis.</title>
        <authorList>
            <person name="Xiong X."/>
            <person name="Gou J."/>
            <person name="Liao Q."/>
            <person name="Li Y."/>
            <person name="Zhou Q."/>
            <person name="Bi G."/>
            <person name="Li C."/>
            <person name="Du R."/>
            <person name="Wang X."/>
            <person name="Sun T."/>
            <person name="Guo L."/>
            <person name="Liang H."/>
            <person name="Lu P."/>
            <person name="Wu Y."/>
            <person name="Zhang Z."/>
            <person name="Ro D.K."/>
            <person name="Shang Y."/>
            <person name="Huang S."/>
            <person name="Yan J."/>
        </authorList>
    </citation>
    <scope>NUCLEOTIDE SEQUENCE [LARGE SCALE GENOMIC DNA]</scope>
    <source>
        <strain evidence="1">Ta-2019</strain>
    </source>
</reference>
<comment type="caution">
    <text evidence="1">The sequence shown here is derived from an EMBL/GenBank/DDBJ whole genome shotgun (WGS) entry which is preliminary data.</text>
</comment>
<dbReference type="GO" id="GO:0003723">
    <property type="term" value="F:RNA binding"/>
    <property type="evidence" value="ECO:0007669"/>
    <property type="project" value="InterPro"/>
</dbReference>